<dbReference type="InterPro" id="IPR014001">
    <property type="entry name" value="Helicase_ATP-bd"/>
</dbReference>
<dbReference type="CDD" id="cd09179">
    <property type="entry name" value="PLDc_N_DEXD_a"/>
    <property type="match status" value="1"/>
</dbReference>
<evidence type="ECO:0000256" key="4">
    <source>
        <dbReference type="ARBA" id="ARBA00022840"/>
    </source>
</evidence>
<dbReference type="SMART" id="SM00487">
    <property type="entry name" value="DEXDc"/>
    <property type="match status" value="1"/>
</dbReference>
<gene>
    <name evidence="7" type="ORF">MNODULE_05150</name>
</gene>
<dbReference type="InterPro" id="IPR006935">
    <property type="entry name" value="Helicase/UvrB_N"/>
</dbReference>
<feature type="domain" description="Helicase C-terminal" evidence="6">
    <location>
        <begin position="539"/>
        <end position="698"/>
    </location>
</feature>
<dbReference type="EMBL" id="VTOW01000001">
    <property type="protein sequence ID" value="NKE70128.1"/>
    <property type="molecule type" value="Genomic_DNA"/>
</dbReference>
<dbReference type="PROSITE" id="PS51194">
    <property type="entry name" value="HELICASE_CTER"/>
    <property type="match status" value="1"/>
</dbReference>
<dbReference type="Proteomes" id="UP000534783">
    <property type="component" value="Unassembled WGS sequence"/>
</dbReference>
<sequence length="716" mass="81512">MASWYFFPKRDDFESLQSVKTHPMNLLKDLDLRITYRSDMGSIVDLFYNPCLERSILYRRAVGYFTSGGLAIAARGLSSFIRGSGKMMLVASPYMNEDDCRAISQGYEARNDVITRALIRFFDSDMDTLVRNRLSCLAWLIANERLEIKIAVRKPQAGTPFRGGLYHEKIGIFEDSRGHKVAFSGSSNETVGGLVDNFETLDIFWSWDDPQGRVVSKEQQFNDLWNDRTPSLEVLSFPRAAYEQLLKFKEEFPPLFDPESVPPSPAVVPLKERQRSFGVPESITLRDYQKSAIEEWVKNDFRGIFEMATGTGKTVTALSSAVELFKREQTLGIIILAPYIHLIDQWEDIVLEFGLFPVKCYESTSSWREKLKDQVTDLNTGGRRIICVIVTHTTACQLTFTEIVSRIKGSLLLIADEAHHLGASIFSKGLIPNAQFRLGLSATPGRWLDPAGNQILTDYFRKVVFSFPLQDAIARGFLCHYEYHAHIVPLDADEMGRYEDISLQISRIWVQASKDERAQTKLDFLLRERANILNCARGKIPLLKVLLPEPSEMTHVLFYCTHGQIDDVIHLLADTLSMRVRRFTAEESRQERQGLLSNFENGEIQGLVAMKCLDEGVDLPATKTAYILASSSNPREFIQRRGRILRLHPNKRRAVIHDLIAVPPISEGQTLFKECERVLLRRELARFKEFASAADNEYEATAQILEVASRFHVLDF</sequence>
<keyword evidence="1" id="KW-0547">Nucleotide-binding</keyword>
<keyword evidence="8" id="KW-1185">Reference proteome</keyword>
<protein>
    <submittedName>
        <fullName evidence="7">DEAD/DEAH box helicase</fullName>
    </submittedName>
</protein>
<evidence type="ECO:0000313" key="7">
    <source>
        <dbReference type="EMBL" id="NKE70128.1"/>
    </source>
</evidence>
<dbReference type="PANTHER" id="PTHR11274:SF0">
    <property type="entry name" value="GENERAL TRANSCRIPTION AND DNA REPAIR FACTOR IIH HELICASE SUBUNIT XPB"/>
    <property type="match status" value="1"/>
</dbReference>
<dbReference type="GO" id="GO:0003677">
    <property type="term" value="F:DNA binding"/>
    <property type="evidence" value="ECO:0007669"/>
    <property type="project" value="InterPro"/>
</dbReference>
<dbReference type="RefSeq" id="WP_168058390.1">
    <property type="nucleotide sequence ID" value="NZ_VTOW01000001.1"/>
</dbReference>
<keyword evidence="2" id="KW-0378">Hydrolase</keyword>
<dbReference type="InterPro" id="IPR001650">
    <property type="entry name" value="Helicase_C-like"/>
</dbReference>
<dbReference type="Gene3D" id="3.40.50.300">
    <property type="entry name" value="P-loop containing nucleotide triphosphate hydrolases"/>
    <property type="match status" value="2"/>
</dbReference>
<evidence type="ECO:0000259" key="5">
    <source>
        <dbReference type="PROSITE" id="PS51192"/>
    </source>
</evidence>
<evidence type="ECO:0000256" key="2">
    <source>
        <dbReference type="ARBA" id="ARBA00022801"/>
    </source>
</evidence>
<reference evidence="7 8" key="1">
    <citation type="journal article" date="2020" name="Nature">
        <title>Bacterial chemolithoautotrophy via manganese oxidation.</title>
        <authorList>
            <person name="Yu H."/>
            <person name="Leadbetter J.R."/>
        </authorList>
    </citation>
    <scope>NUCLEOTIDE SEQUENCE [LARGE SCALE GENOMIC DNA]</scope>
    <source>
        <strain evidence="7 8">Mn-1</strain>
    </source>
</reference>
<dbReference type="InterPro" id="IPR050615">
    <property type="entry name" value="ATP-dep_DNA_Helicase"/>
</dbReference>
<keyword evidence="4" id="KW-0067">ATP-binding</keyword>
<organism evidence="7 8">
    <name type="scientific">Candidatus Manganitrophus noduliformans</name>
    <dbReference type="NCBI Taxonomy" id="2606439"/>
    <lineage>
        <taxon>Bacteria</taxon>
        <taxon>Pseudomonadati</taxon>
        <taxon>Nitrospirota</taxon>
        <taxon>Nitrospiria</taxon>
        <taxon>Candidatus Troglogloeales</taxon>
        <taxon>Candidatus Manganitrophaceae</taxon>
        <taxon>Candidatus Manganitrophus</taxon>
    </lineage>
</organism>
<evidence type="ECO:0000256" key="1">
    <source>
        <dbReference type="ARBA" id="ARBA00022741"/>
    </source>
</evidence>
<evidence type="ECO:0000256" key="3">
    <source>
        <dbReference type="ARBA" id="ARBA00022806"/>
    </source>
</evidence>
<dbReference type="GO" id="GO:0005524">
    <property type="term" value="F:ATP binding"/>
    <property type="evidence" value="ECO:0007669"/>
    <property type="project" value="UniProtKB-KW"/>
</dbReference>
<dbReference type="Gene3D" id="3.30.870.10">
    <property type="entry name" value="Endonuclease Chain A"/>
    <property type="match status" value="1"/>
</dbReference>
<dbReference type="Pfam" id="PF04851">
    <property type="entry name" value="ResIII"/>
    <property type="match status" value="1"/>
</dbReference>
<dbReference type="AlphaFoldDB" id="A0A7X6DNG0"/>
<dbReference type="GO" id="GO:0016787">
    <property type="term" value="F:hydrolase activity"/>
    <property type="evidence" value="ECO:0007669"/>
    <property type="project" value="UniProtKB-KW"/>
</dbReference>
<dbReference type="SUPFAM" id="SSF52540">
    <property type="entry name" value="P-loop containing nucleoside triphosphate hydrolases"/>
    <property type="match status" value="1"/>
</dbReference>
<name>A0A7X6DNG0_9BACT</name>
<dbReference type="GO" id="GO:0004386">
    <property type="term" value="F:helicase activity"/>
    <property type="evidence" value="ECO:0007669"/>
    <property type="project" value="UniProtKB-KW"/>
</dbReference>
<evidence type="ECO:0000313" key="8">
    <source>
        <dbReference type="Proteomes" id="UP000534783"/>
    </source>
</evidence>
<evidence type="ECO:0000259" key="6">
    <source>
        <dbReference type="PROSITE" id="PS51194"/>
    </source>
</evidence>
<dbReference type="PANTHER" id="PTHR11274">
    <property type="entry name" value="RAD25/XP-B DNA REPAIR HELICASE"/>
    <property type="match status" value="1"/>
</dbReference>
<proteinExistence type="predicted"/>
<dbReference type="PROSITE" id="PS51192">
    <property type="entry name" value="HELICASE_ATP_BIND_1"/>
    <property type="match status" value="1"/>
</dbReference>
<dbReference type="Pfam" id="PF00271">
    <property type="entry name" value="Helicase_C"/>
    <property type="match status" value="1"/>
</dbReference>
<accession>A0A7X6DNG0</accession>
<comment type="caution">
    <text evidence="7">The sequence shown here is derived from an EMBL/GenBank/DDBJ whole genome shotgun (WGS) entry which is preliminary data.</text>
</comment>
<feature type="domain" description="Helicase ATP-binding" evidence="5">
    <location>
        <begin position="294"/>
        <end position="462"/>
    </location>
</feature>
<keyword evidence="3 7" id="KW-0347">Helicase</keyword>
<dbReference type="InterPro" id="IPR027417">
    <property type="entry name" value="P-loop_NTPase"/>
</dbReference>
<dbReference type="CDD" id="cd17926">
    <property type="entry name" value="DEXHc_RE"/>
    <property type="match status" value="1"/>
</dbReference>
<dbReference type="SMART" id="SM00490">
    <property type="entry name" value="HELICc"/>
    <property type="match status" value="1"/>
</dbReference>